<sequence length="143" mass="15666">MAGVNKVILVGNLGKDPEVRHLDNGRAVANFSLATSETYKNKQGERVTNTEWHNIVLWTPLAEIAEKFLKKGNQVYIEGKLTTRSWDDQDGNKRYTTEVVGREMTLLGGRPDGSSSGTGNGGDNMAESPVSNIPEDDTDDLPF</sequence>
<evidence type="ECO:0000256" key="4">
    <source>
        <dbReference type="SAM" id="MobiDB-lite"/>
    </source>
</evidence>
<dbReference type="Proteomes" id="UP000658258">
    <property type="component" value="Unassembled WGS sequence"/>
</dbReference>
<dbReference type="InterPro" id="IPR011344">
    <property type="entry name" value="ssDNA-bd"/>
</dbReference>
<reference evidence="6" key="1">
    <citation type="journal article" date="2019" name="Int. J. Syst. Evol. Microbiol.">
        <title>The Global Catalogue of Microorganisms (GCM) 10K type strain sequencing project: providing services to taxonomists for standard genome sequencing and annotation.</title>
        <authorList>
            <consortium name="The Broad Institute Genomics Platform"/>
            <consortium name="The Broad Institute Genome Sequencing Center for Infectious Disease"/>
            <person name="Wu L."/>
            <person name="Ma J."/>
        </authorList>
    </citation>
    <scope>NUCLEOTIDE SEQUENCE [LARGE SCALE GENOMIC DNA]</scope>
    <source>
        <strain evidence="6">CGMCC 1.15111</strain>
    </source>
</reference>
<dbReference type="NCBIfam" id="TIGR00621">
    <property type="entry name" value="ssb"/>
    <property type="match status" value="1"/>
</dbReference>
<evidence type="ECO:0000256" key="1">
    <source>
        <dbReference type="ARBA" id="ARBA00023125"/>
    </source>
</evidence>
<name>A0ABQ3I420_9BACT</name>
<dbReference type="PIRSF" id="PIRSF002070">
    <property type="entry name" value="SSB"/>
    <property type="match status" value="1"/>
</dbReference>
<keyword evidence="6" id="KW-1185">Reference proteome</keyword>
<gene>
    <name evidence="5" type="primary">ssb-1</name>
    <name evidence="5" type="ORF">GCM10011340_08250</name>
</gene>
<dbReference type="PANTHER" id="PTHR10302:SF27">
    <property type="entry name" value="SINGLE-STRANDED DNA-BINDING PROTEIN"/>
    <property type="match status" value="1"/>
</dbReference>
<dbReference type="GO" id="GO:0003677">
    <property type="term" value="F:DNA binding"/>
    <property type="evidence" value="ECO:0007669"/>
    <property type="project" value="UniProtKB-KW"/>
</dbReference>
<dbReference type="HAMAP" id="MF_00984">
    <property type="entry name" value="SSB"/>
    <property type="match status" value="1"/>
</dbReference>
<dbReference type="SUPFAM" id="SSF50249">
    <property type="entry name" value="Nucleic acid-binding proteins"/>
    <property type="match status" value="1"/>
</dbReference>
<comment type="caution">
    <text evidence="2">Lacks conserved residue(s) required for the propagation of feature annotation.</text>
</comment>
<feature type="compositionally biased region" description="Acidic residues" evidence="4">
    <location>
        <begin position="134"/>
        <end position="143"/>
    </location>
</feature>
<protein>
    <recommendedName>
        <fullName evidence="2 3">Single-stranded DNA-binding protein</fullName>
        <shortName evidence="2">SSB</shortName>
    </recommendedName>
</protein>
<dbReference type="CDD" id="cd04496">
    <property type="entry name" value="SSB_OBF"/>
    <property type="match status" value="1"/>
</dbReference>
<dbReference type="Gene3D" id="2.40.50.140">
    <property type="entry name" value="Nucleic acid-binding proteins"/>
    <property type="match status" value="1"/>
</dbReference>
<comment type="caution">
    <text evidence="5">The sequence shown here is derived from an EMBL/GenBank/DDBJ whole genome shotgun (WGS) entry which is preliminary data.</text>
</comment>
<organism evidence="5 6">
    <name type="scientific">Roseivirga thermotolerans</name>
    <dbReference type="NCBI Taxonomy" id="1758176"/>
    <lineage>
        <taxon>Bacteria</taxon>
        <taxon>Pseudomonadati</taxon>
        <taxon>Bacteroidota</taxon>
        <taxon>Cytophagia</taxon>
        <taxon>Cytophagales</taxon>
        <taxon>Roseivirgaceae</taxon>
        <taxon>Roseivirga</taxon>
    </lineage>
</organism>
<dbReference type="InterPro" id="IPR012340">
    <property type="entry name" value="NA-bd_OB-fold"/>
</dbReference>
<evidence type="ECO:0000313" key="6">
    <source>
        <dbReference type="Proteomes" id="UP000658258"/>
    </source>
</evidence>
<proteinExistence type="inferred from homology"/>
<dbReference type="InterPro" id="IPR000424">
    <property type="entry name" value="Primosome_PriB/ssb"/>
</dbReference>
<dbReference type="PANTHER" id="PTHR10302">
    <property type="entry name" value="SINGLE-STRANDED DNA-BINDING PROTEIN"/>
    <property type="match status" value="1"/>
</dbReference>
<dbReference type="RefSeq" id="WP_189628912.1">
    <property type="nucleotide sequence ID" value="NZ_BNAG01000001.1"/>
</dbReference>
<keyword evidence="1 2" id="KW-0238">DNA-binding</keyword>
<evidence type="ECO:0000256" key="3">
    <source>
        <dbReference type="PIRNR" id="PIRNR002070"/>
    </source>
</evidence>
<evidence type="ECO:0000313" key="5">
    <source>
        <dbReference type="EMBL" id="GHE55824.1"/>
    </source>
</evidence>
<evidence type="ECO:0000256" key="2">
    <source>
        <dbReference type="HAMAP-Rule" id="MF_00984"/>
    </source>
</evidence>
<dbReference type="EMBL" id="BNAG01000001">
    <property type="protein sequence ID" value="GHE55824.1"/>
    <property type="molecule type" value="Genomic_DNA"/>
</dbReference>
<comment type="subunit">
    <text evidence="2">Homotetramer.</text>
</comment>
<accession>A0ABQ3I420</accession>
<dbReference type="PROSITE" id="PS50935">
    <property type="entry name" value="SSB"/>
    <property type="match status" value="1"/>
</dbReference>
<dbReference type="Pfam" id="PF00436">
    <property type="entry name" value="SSB"/>
    <property type="match status" value="1"/>
</dbReference>
<feature type="region of interest" description="Disordered" evidence="4">
    <location>
        <begin position="105"/>
        <end position="143"/>
    </location>
</feature>